<dbReference type="RefSeq" id="WP_069313968.1">
    <property type="nucleotide sequence ID" value="NZ_MDTU01000002.1"/>
</dbReference>
<protein>
    <submittedName>
        <fullName evidence="1">Uncharacterized protein</fullName>
    </submittedName>
</protein>
<organism evidence="1 2">
    <name type="scientific">Piscirickettsia litoralis</name>
    <dbReference type="NCBI Taxonomy" id="1891921"/>
    <lineage>
        <taxon>Bacteria</taxon>
        <taxon>Pseudomonadati</taxon>
        <taxon>Pseudomonadota</taxon>
        <taxon>Gammaproteobacteria</taxon>
        <taxon>Thiotrichales</taxon>
        <taxon>Piscirickettsiaceae</taxon>
        <taxon>Piscirickettsia</taxon>
    </lineage>
</organism>
<evidence type="ECO:0000313" key="1">
    <source>
        <dbReference type="EMBL" id="ODN41503.1"/>
    </source>
</evidence>
<sequence length="96" mass="11352">MNEYRQELMKKAEAEFNEIFDDVQKSVICVTENIDKQSEQLFYFTGFMNMLVDQLINYELEIAQRSSNDGALCRMILNKFNTELQEKIKKNRQGLS</sequence>
<dbReference type="Proteomes" id="UP000094329">
    <property type="component" value="Unassembled WGS sequence"/>
</dbReference>
<dbReference type="EMBL" id="MDTU01000002">
    <property type="protein sequence ID" value="ODN41503.1"/>
    <property type="molecule type" value="Genomic_DNA"/>
</dbReference>
<proteinExistence type="predicted"/>
<accession>A0ABX2ZYC5</accession>
<comment type="caution">
    <text evidence="1">The sequence shown here is derived from an EMBL/GenBank/DDBJ whole genome shotgun (WGS) entry which is preliminary data.</text>
</comment>
<evidence type="ECO:0000313" key="2">
    <source>
        <dbReference type="Proteomes" id="UP000094329"/>
    </source>
</evidence>
<gene>
    <name evidence="1" type="ORF">BGC07_15455</name>
</gene>
<name>A0ABX2ZYC5_9GAMM</name>
<keyword evidence="2" id="KW-1185">Reference proteome</keyword>
<reference evidence="1 2" key="1">
    <citation type="submission" date="2016-08" db="EMBL/GenBank/DDBJ databases">
        <title>Draft genome sequence of Candidatus Piscirickettsia litoralis, from seawater.</title>
        <authorList>
            <person name="Wan X."/>
            <person name="Lee A.J."/>
            <person name="Hou S."/>
            <person name="Donachie S.P."/>
        </authorList>
    </citation>
    <scope>NUCLEOTIDE SEQUENCE [LARGE SCALE GENOMIC DNA]</scope>
    <source>
        <strain evidence="1 2">Y2</strain>
    </source>
</reference>